<evidence type="ECO:0000313" key="15">
    <source>
        <dbReference type="EMBL" id="MFC3638514.1"/>
    </source>
</evidence>
<keyword evidence="6 11" id="KW-0798">TonB box</keyword>
<keyword evidence="16" id="KW-1185">Reference proteome</keyword>
<dbReference type="PANTHER" id="PTHR30069">
    <property type="entry name" value="TONB-DEPENDENT OUTER MEMBRANE RECEPTOR"/>
    <property type="match status" value="1"/>
</dbReference>
<dbReference type="RefSeq" id="WP_244642987.1">
    <property type="nucleotide sequence ID" value="NZ_BNCG01000005.1"/>
</dbReference>
<accession>A0ABV7UJB7</accession>
<keyword evidence="5 12" id="KW-0732">Signal</keyword>
<evidence type="ECO:0000256" key="8">
    <source>
        <dbReference type="ARBA" id="ARBA00023170"/>
    </source>
</evidence>
<evidence type="ECO:0000256" key="1">
    <source>
        <dbReference type="ARBA" id="ARBA00004571"/>
    </source>
</evidence>
<evidence type="ECO:0000256" key="10">
    <source>
        <dbReference type="PROSITE-ProRule" id="PRU01360"/>
    </source>
</evidence>
<keyword evidence="9 10" id="KW-0998">Cell outer membrane</keyword>
<comment type="caution">
    <text evidence="15">The sequence shown here is derived from an EMBL/GenBank/DDBJ whole genome shotgun (WGS) entry which is preliminary data.</text>
</comment>
<dbReference type="Pfam" id="PF00593">
    <property type="entry name" value="TonB_dep_Rec_b-barrel"/>
    <property type="match status" value="1"/>
</dbReference>
<organism evidence="15 16">
    <name type="scientific">Camelimonas fluminis</name>
    <dbReference type="NCBI Taxonomy" id="1576911"/>
    <lineage>
        <taxon>Bacteria</taxon>
        <taxon>Pseudomonadati</taxon>
        <taxon>Pseudomonadota</taxon>
        <taxon>Alphaproteobacteria</taxon>
        <taxon>Hyphomicrobiales</taxon>
        <taxon>Chelatococcaceae</taxon>
        <taxon>Camelimonas</taxon>
    </lineage>
</organism>
<dbReference type="InterPro" id="IPR000531">
    <property type="entry name" value="Beta-barrel_TonB"/>
</dbReference>
<dbReference type="Proteomes" id="UP001595704">
    <property type="component" value="Unassembled WGS sequence"/>
</dbReference>
<reference evidence="16" key="1">
    <citation type="journal article" date="2019" name="Int. J. Syst. Evol. Microbiol.">
        <title>The Global Catalogue of Microorganisms (GCM) 10K type strain sequencing project: providing services to taxonomists for standard genome sequencing and annotation.</title>
        <authorList>
            <consortium name="The Broad Institute Genomics Platform"/>
            <consortium name="The Broad Institute Genome Sequencing Center for Infectious Disease"/>
            <person name="Wu L."/>
            <person name="Ma J."/>
        </authorList>
    </citation>
    <scope>NUCLEOTIDE SEQUENCE [LARGE SCALE GENOMIC DNA]</scope>
    <source>
        <strain evidence="16">KCTC 42282</strain>
    </source>
</reference>
<dbReference type="EMBL" id="JBHRYC010000075">
    <property type="protein sequence ID" value="MFC3638514.1"/>
    <property type="molecule type" value="Genomic_DNA"/>
</dbReference>
<dbReference type="Gene3D" id="2.40.170.20">
    <property type="entry name" value="TonB-dependent receptor, beta-barrel domain"/>
    <property type="match status" value="1"/>
</dbReference>
<name>A0ABV7UJB7_9HYPH</name>
<evidence type="ECO:0000256" key="6">
    <source>
        <dbReference type="ARBA" id="ARBA00023077"/>
    </source>
</evidence>
<proteinExistence type="inferred from homology"/>
<gene>
    <name evidence="15" type="ORF">ACFONL_14255</name>
</gene>
<keyword evidence="2 10" id="KW-0813">Transport</keyword>
<evidence type="ECO:0000256" key="11">
    <source>
        <dbReference type="RuleBase" id="RU003357"/>
    </source>
</evidence>
<keyword evidence="3 10" id="KW-1134">Transmembrane beta strand</keyword>
<comment type="subcellular location">
    <subcellularLocation>
        <location evidence="1 10">Cell outer membrane</location>
        <topology evidence="1 10">Multi-pass membrane protein</topology>
    </subcellularLocation>
</comment>
<dbReference type="InterPro" id="IPR039426">
    <property type="entry name" value="TonB-dep_rcpt-like"/>
</dbReference>
<comment type="similarity">
    <text evidence="10 11">Belongs to the TonB-dependent receptor family.</text>
</comment>
<dbReference type="Gene3D" id="2.170.130.10">
    <property type="entry name" value="TonB-dependent receptor, plug domain"/>
    <property type="match status" value="1"/>
</dbReference>
<evidence type="ECO:0000256" key="3">
    <source>
        <dbReference type="ARBA" id="ARBA00022452"/>
    </source>
</evidence>
<evidence type="ECO:0000256" key="2">
    <source>
        <dbReference type="ARBA" id="ARBA00022448"/>
    </source>
</evidence>
<evidence type="ECO:0000256" key="5">
    <source>
        <dbReference type="ARBA" id="ARBA00022729"/>
    </source>
</evidence>
<dbReference type="SUPFAM" id="SSF56935">
    <property type="entry name" value="Porins"/>
    <property type="match status" value="1"/>
</dbReference>
<dbReference type="InterPro" id="IPR012910">
    <property type="entry name" value="Plug_dom"/>
</dbReference>
<feature type="signal peptide" evidence="12">
    <location>
        <begin position="1"/>
        <end position="38"/>
    </location>
</feature>
<feature type="domain" description="TonB-dependent receptor plug" evidence="14">
    <location>
        <begin position="79"/>
        <end position="185"/>
    </location>
</feature>
<evidence type="ECO:0000256" key="4">
    <source>
        <dbReference type="ARBA" id="ARBA00022692"/>
    </source>
</evidence>
<evidence type="ECO:0000313" key="16">
    <source>
        <dbReference type="Proteomes" id="UP001595704"/>
    </source>
</evidence>
<protein>
    <submittedName>
        <fullName evidence="15">TonB-dependent receptor</fullName>
    </submittedName>
</protein>
<dbReference type="PROSITE" id="PS52016">
    <property type="entry name" value="TONB_DEPENDENT_REC_3"/>
    <property type="match status" value="1"/>
</dbReference>
<keyword evidence="4 10" id="KW-0812">Transmembrane</keyword>
<dbReference type="Pfam" id="PF07715">
    <property type="entry name" value="Plug"/>
    <property type="match status" value="1"/>
</dbReference>
<evidence type="ECO:0000256" key="9">
    <source>
        <dbReference type="ARBA" id="ARBA00023237"/>
    </source>
</evidence>
<keyword evidence="8 15" id="KW-0675">Receptor</keyword>
<evidence type="ECO:0000256" key="12">
    <source>
        <dbReference type="SAM" id="SignalP"/>
    </source>
</evidence>
<evidence type="ECO:0000259" key="14">
    <source>
        <dbReference type="Pfam" id="PF07715"/>
    </source>
</evidence>
<dbReference type="InterPro" id="IPR036942">
    <property type="entry name" value="Beta-barrel_TonB_sf"/>
</dbReference>
<feature type="domain" description="TonB-dependent receptor-like beta-barrel" evidence="13">
    <location>
        <begin position="252"/>
        <end position="708"/>
    </location>
</feature>
<dbReference type="CDD" id="cd01347">
    <property type="entry name" value="ligand_gated_channel"/>
    <property type="match status" value="1"/>
</dbReference>
<keyword evidence="7 10" id="KW-0472">Membrane</keyword>
<sequence>MPSPAFRRKGLACRALAATTALASGALATMLSSGVACAQAAPAQAASAQPVTPPPAVATDEIVLDQLVVTATGRPEPRSQITGTVQVIDQKQIERSGAKSITGVLAENGVGFFSEWTPGQTSINIRGGASDGQGKDFRSQVLVLINGHRAGTANLSKLSPANIERIEVIRGPTSVVYGSQNIGGVINIILKNGRTNPGADLKVTGGSWGLGLGQVQVGGVRDGFDWYLGVDGGQRGDYHAGRGGSKMENTGWKRFGMLGAFGYQINPDHRVEANIRSDGVYDVGFRGSGANIFSTDDRYNNSADVTYRGQTPGGQHRWMLQGYAVTDVDDFHWASPVIRGSNGLPARGTAADYNRRRLDIVGTRLQPSMTLWEGNDLLLGWDWEQSRLRSTRDRIGVTGNPLAQASPQDNNQHETVNALYIEDAQKFFNDRLTIRGGVRRTFGETSFDWTPNLAGQAPRAVDYQATTYSTGAAFRATDQLTFRVGYATGFRAPTATELAADFNTLSGGRIFGNPALRPEESHQIEAGAAWSGHGLNVDLAIFQNTISDRIITRNRAGVANTSDYANNSADVVVRGVEWQVSADLLRLANVGETNWRWTAYVNGSWNFDMVDKGVALTANSHKPERMYLYQAAVGTRFGQVDVRYPWSLQITGVLRGPVWYNTEENLLIPFAEPNRDWIHRKGPFWVWNIRGEVEVMQGVKLFGFVNNLFNKNEHPLFIGVDRQPYKLDARFVNGGGAGTSMPGIEAQAGLQVRF</sequence>
<feature type="chain" id="PRO_5045848811" evidence="12">
    <location>
        <begin position="39"/>
        <end position="754"/>
    </location>
</feature>
<evidence type="ECO:0000259" key="13">
    <source>
        <dbReference type="Pfam" id="PF00593"/>
    </source>
</evidence>
<dbReference type="InterPro" id="IPR037066">
    <property type="entry name" value="Plug_dom_sf"/>
</dbReference>
<evidence type="ECO:0000256" key="7">
    <source>
        <dbReference type="ARBA" id="ARBA00023136"/>
    </source>
</evidence>
<dbReference type="PANTHER" id="PTHR30069:SF29">
    <property type="entry name" value="HEMOGLOBIN AND HEMOGLOBIN-HAPTOGLOBIN-BINDING PROTEIN 1-RELATED"/>
    <property type="match status" value="1"/>
</dbReference>